<dbReference type="KEGG" id="lack:FLP15_06305"/>
<dbReference type="PROSITE" id="PS50929">
    <property type="entry name" value="ABC_TM1F"/>
    <property type="match status" value="1"/>
</dbReference>
<feature type="region of interest" description="Disordered" evidence="7">
    <location>
        <begin position="589"/>
        <end position="628"/>
    </location>
</feature>
<keyword evidence="5 8" id="KW-1133">Transmembrane helix</keyword>
<reference evidence="11 12" key="1">
    <citation type="submission" date="2019-07" db="EMBL/GenBank/DDBJ databases">
        <title>Genome sequencing of KACC 19320.</title>
        <authorList>
            <person name="Heo J."/>
            <person name="Kim S.-J."/>
            <person name="Kim J.-S."/>
            <person name="Hong S.-B."/>
            <person name="Kwon S.-W."/>
        </authorList>
    </citation>
    <scope>NUCLEOTIDE SEQUENCE [LARGE SCALE GENOMIC DNA]</scope>
    <source>
        <strain evidence="11 12">KACC 19320</strain>
    </source>
</reference>
<evidence type="ECO:0000313" key="11">
    <source>
        <dbReference type="EMBL" id="QDK70832.1"/>
    </source>
</evidence>
<dbReference type="RefSeq" id="WP_142766409.1">
    <property type="nucleotide sequence ID" value="NZ_CP041356.1"/>
</dbReference>
<dbReference type="Pfam" id="PF00005">
    <property type="entry name" value="ABC_tran"/>
    <property type="match status" value="1"/>
</dbReference>
<dbReference type="InterPro" id="IPR039421">
    <property type="entry name" value="Type_1_exporter"/>
</dbReference>
<protein>
    <submittedName>
        <fullName evidence="11">Thiol reductant ABC exporter subunit CydD</fullName>
    </submittedName>
</protein>
<evidence type="ECO:0000313" key="12">
    <source>
        <dbReference type="Proteomes" id="UP000315128"/>
    </source>
</evidence>
<dbReference type="InterPro" id="IPR027417">
    <property type="entry name" value="P-loop_NTPase"/>
</dbReference>
<dbReference type="GO" id="GO:0140359">
    <property type="term" value="F:ABC-type transporter activity"/>
    <property type="evidence" value="ECO:0007669"/>
    <property type="project" value="InterPro"/>
</dbReference>
<dbReference type="Gene3D" id="3.40.50.300">
    <property type="entry name" value="P-loop containing nucleotide triphosphate hydrolases"/>
    <property type="match status" value="1"/>
</dbReference>
<keyword evidence="2 8" id="KW-0812">Transmembrane</keyword>
<organism evidence="11 12">
    <name type="scientific">Lactococcus protaetiae</name>
    <dbReference type="NCBI Taxonomy" id="2592653"/>
    <lineage>
        <taxon>Bacteria</taxon>
        <taxon>Bacillati</taxon>
        <taxon>Bacillota</taxon>
        <taxon>Bacilli</taxon>
        <taxon>Lactobacillales</taxon>
        <taxon>Streptococcaceae</taxon>
        <taxon>Lactococcus</taxon>
    </lineage>
</organism>
<dbReference type="CDD" id="cd18584">
    <property type="entry name" value="ABC_6TM_AarD_CydD"/>
    <property type="match status" value="1"/>
</dbReference>
<dbReference type="InterPro" id="IPR014216">
    <property type="entry name" value="ABC_transptr_CydD"/>
</dbReference>
<evidence type="ECO:0000256" key="7">
    <source>
        <dbReference type="SAM" id="MobiDB-lite"/>
    </source>
</evidence>
<evidence type="ECO:0000256" key="1">
    <source>
        <dbReference type="ARBA" id="ARBA00004651"/>
    </source>
</evidence>
<dbReference type="InterPro" id="IPR003439">
    <property type="entry name" value="ABC_transporter-like_ATP-bd"/>
</dbReference>
<dbReference type="OrthoDB" id="9806127at2"/>
<feature type="compositionally biased region" description="Polar residues" evidence="7">
    <location>
        <begin position="589"/>
        <end position="604"/>
    </location>
</feature>
<dbReference type="Pfam" id="PF00664">
    <property type="entry name" value="ABC_membrane"/>
    <property type="match status" value="1"/>
</dbReference>
<feature type="transmembrane region" description="Helical" evidence="8">
    <location>
        <begin position="237"/>
        <end position="261"/>
    </location>
</feature>
<dbReference type="GO" id="GO:0016887">
    <property type="term" value="F:ATP hydrolysis activity"/>
    <property type="evidence" value="ECO:0007669"/>
    <property type="project" value="InterPro"/>
</dbReference>
<dbReference type="Proteomes" id="UP000315128">
    <property type="component" value="Chromosome"/>
</dbReference>
<dbReference type="SMART" id="SM00382">
    <property type="entry name" value="AAA"/>
    <property type="match status" value="1"/>
</dbReference>
<evidence type="ECO:0000259" key="10">
    <source>
        <dbReference type="PROSITE" id="PS50929"/>
    </source>
</evidence>
<dbReference type="GO" id="GO:0005886">
    <property type="term" value="C:plasma membrane"/>
    <property type="evidence" value="ECO:0007669"/>
    <property type="project" value="UniProtKB-SubCell"/>
</dbReference>
<keyword evidence="4" id="KW-0067">ATP-binding</keyword>
<dbReference type="Gene3D" id="1.20.1560.10">
    <property type="entry name" value="ABC transporter type 1, transmembrane domain"/>
    <property type="match status" value="1"/>
</dbReference>
<dbReference type="SUPFAM" id="SSF90123">
    <property type="entry name" value="ABC transporter transmembrane region"/>
    <property type="match status" value="1"/>
</dbReference>
<dbReference type="SUPFAM" id="SSF52540">
    <property type="entry name" value="P-loop containing nucleoside triphosphate hydrolases"/>
    <property type="match status" value="1"/>
</dbReference>
<evidence type="ECO:0000256" key="5">
    <source>
        <dbReference type="ARBA" id="ARBA00022989"/>
    </source>
</evidence>
<dbReference type="PANTHER" id="PTHR24221:SF614">
    <property type="entry name" value="GLUTATHIONE_L-CYSTEINE TRANSPORT SYSTEM ATP-BINDING_PERMEASE PROTEIN CYDC"/>
    <property type="match status" value="1"/>
</dbReference>
<dbReference type="InterPro" id="IPR003593">
    <property type="entry name" value="AAA+_ATPase"/>
</dbReference>
<dbReference type="PANTHER" id="PTHR24221">
    <property type="entry name" value="ATP-BINDING CASSETTE SUB-FAMILY B"/>
    <property type="match status" value="1"/>
</dbReference>
<feature type="domain" description="ABC transmembrane type-1" evidence="10">
    <location>
        <begin position="18"/>
        <end position="299"/>
    </location>
</feature>
<dbReference type="EMBL" id="CP041356">
    <property type="protein sequence ID" value="QDK70832.1"/>
    <property type="molecule type" value="Genomic_DNA"/>
</dbReference>
<dbReference type="InterPro" id="IPR011527">
    <property type="entry name" value="ABC1_TM_dom"/>
</dbReference>
<dbReference type="GO" id="GO:0005524">
    <property type="term" value="F:ATP binding"/>
    <property type="evidence" value="ECO:0007669"/>
    <property type="project" value="UniProtKB-KW"/>
</dbReference>
<evidence type="ECO:0000259" key="9">
    <source>
        <dbReference type="PROSITE" id="PS50893"/>
    </source>
</evidence>
<proteinExistence type="predicted"/>
<evidence type="ECO:0000256" key="8">
    <source>
        <dbReference type="SAM" id="Phobius"/>
    </source>
</evidence>
<evidence type="ECO:0000256" key="3">
    <source>
        <dbReference type="ARBA" id="ARBA00022741"/>
    </source>
</evidence>
<evidence type="ECO:0000256" key="4">
    <source>
        <dbReference type="ARBA" id="ARBA00022840"/>
    </source>
</evidence>
<name>A0A514Z8B9_9LACT</name>
<keyword evidence="6 8" id="KW-0472">Membrane</keyword>
<feature type="transmembrane region" description="Helical" evidence="8">
    <location>
        <begin position="16"/>
        <end position="38"/>
    </location>
</feature>
<accession>A0A514Z8B9</accession>
<feature type="transmembrane region" description="Helical" evidence="8">
    <location>
        <begin position="135"/>
        <end position="152"/>
    </location>
</feature>
<keyword evidence="12" id="KW-1185">Reference proteome</keyword>
<dbReference type="InterPro" id="IPR036640">
    <property type="entry name" value="ABC1_TM_sf"/>
</dbReference>
<keyword evidence="3" id="KW-0547">Nucleotide-binding</keyword>
<feature type="transmembrane region" description="Helical" evidence="8">
    <location>
        <begin position="50"/>
        <end position="70"/>
    </location>
</feature>
<dbReference type="PROSITE" id="PS50893">
    <property type="entry name" value="ABC_TRANSPORTER_2"/>
    <property type="match status" value="1"/>
</dbReference>
<evidence type="ECO:0000256" key="6">
    <source>
        <dbReference type="ARBA" id="ARBA00023136"/>
    </source>
</evidence>
<feature type="transmembrane region" description="Helical" evidence="8">
    <location>
        <begin position="158"/>
        <end position="178"/>
    </location>
</feature>
<evidence type="ECO:0000256" key="2">
    <source>
        <dbReference type="ARBA" id="ARBA00022692"/>
    </source>
</evidence>
<dbReference type="AlphaFoldDB" id="A0A514Z8B9"/>
<dbReference type="GO" id="GO:0042883">
    <property type="term" value="P:cysteine transport"/>
    <property type="evidence" value="ECO:0007669"/>
    <property type="project" value="InterPro"/>
</dbReference>
<sequence length="628" mass="69213">MIDKSLFNLPGVRKMLPVLGILAVVQATVICGQALFMAEAITKLWQGQNFMTAVPMILGFLACFLSREFINFVRSKALDGLAYRLATKLRSDMLEKFFRLGPSSVADLGSGSSATTVITGIDQVENYIKLVLSKVLNMMIVPILILIPVLFLDWESGLVLIITFPFAIIFMILLGYAAQGRANRQYKTFQFLSNHFLDSLRGISTLKYFGLSKEYAGSIYRTSEEFRRETMGALRMAMLSTFALDFFSSLSVATVALFLGLRLMDGHILLFPALATLIMAPEYFLPLRDFASDYHATLNGKNALEAVNQMLSVEEETLSVLTEPVRWTDDSKLTIADLSKTYETGRGVENVSFSLSGFKKVALVGSSGSGKTTLLSMLAGFLAPTSGKILLNQQELTTLTDGKYRESVQFIPQNTYIFSGTLRENLAFYEPSATDEEIFAASELAGLTELVKSIGLDGKIGSGGRTISGGQAQRVALTRAFLSQSRNILLLDEPTAHLDIETELEIKANILPLLDHKLVFLATHRLHWLSSMDLVIVLNEGKVEGIGTHQELSKTNPYYQKLLTEMRGSDLQTVPSVLRLDLRLQSLSESGHSSTKGTEMTENLSVKKEPDSAVSSLTKETENDTDEI</sequence>
<comment type="subcellular location">
    <subcellularLocation>
        <location evidence="1">Cell membrane</location>
        <topology evidence="1">Multi-pass membrane protein</topology>
    </subcellularLocation>
</comment>
<gene>
    <name evidence="11" type="primary">cydD</name>
    <name evidence="11" type="ORF">FLP15_06305</name>
</gene>
<dbReference type="NCBIfam" id="TIGR02857">
    <property type="entry name" value="CydD"/>
    <property type="match status" value="1"/>
</dbReference>
<feature type="domain" description="ABC transporter" evidence="9">
    <location>
        <begin position="333"/>
        <end position="565"/>
    </location>
</feature>
<dbReference type="GO" id="GO:0034040">
    <property type="term" value="F:ATPase-coupled lipid transmembrane transporter activity"/>
    <property type="evidence" value="ECO:0007669"/>
    <property type="project" value="TreeGrafter"/>
</dbReference>